<dbReference type="EMBL" id="JAMD01000009">
    <property type="protein sequence ID" value="KEJ94847.1"/>
    <property type="molecule type" value="Genomic_DNA"/>
</dbReference>
<dbReference type="Gene3D" id="3.30.460.10">
    <property type="entry name" value="Beta Polymerase, domain 2"/>
    <property type="match status" value="1"/>
</dbReference>
<evidence type="ECO:0008006" key="3">
    <source>
        <dbReference type="Google" id="ProtNLM"/>
    </source>
</evidence>
<dbReference type="PANTHER" id="PTHR34822">
    <property type="entry name" value="GRPB DOMAIN PROTEIN (AFU_ORTHOLOGUE AFUA_1G01530)"/>
    <property type="match status" value="1"/>
</dbReference>
<evidence type="ECO:0000313" key="1">
    <source>
        <dbReference type="EMBL" id="KEJ94847.1"/>
    </source>
</evidence>
<dbReference type="AlphaFoldDB" id="A0A073JAT8"/>
<accession>A0A073JAT8</accession>
<reference evidence="1 2" key="1">
    <citation type="submission" date="2014-01" db="EMBL/GenBank/DDBJ databases">
        <title>Sulfitobacter sp. H3 (MCCC 1A00686) Genome Sequencing.</title>
        <authorList>
            <person name="Lai Q."/>
            <person name="Hong Z."/>
        </authorList>
    </citation>
    <scope>NUCLEOTIDE SEQUENCE [LARGE SCALE GENOMIC DNA]</scope>
    <source>
        <strain evidence="1 2">H3</strain>
    </source>
</reference>
<keyword evidence="2" id="KW-1185">Reference proteome</keyword>
<dbReference type="PANTHER" id="PTHR34822:SF1">
    <property type="entry name" value="GRPB FAMILY PROTEIN"/>
    <property type="match status" value="1"/>
</dbReference>
<evidence type="ECO:0000313" key="2">
    <source>
        <dbReference type="Proteomes" id="UP000027746"/>
    </source>
</evidence>
<name>A0A073JAT8_9RHOB</name>
<protein>
    <recommendedName>
        <fullName evidence="3">Dephospho-CoA kinase/protein folding accessory domain-containing protein</fullName>
    </recommendedName>
</protein>
<dbReference type="InterPro" id="IPR043519">
    <property type="entry name" value="NT_sf"/>
</dbReference>
<dbReference type="SUPFAM" id="SSF81301">
    <property type="entry name" value="Nucleotidyltransferase"/>
    <property type="match status" value="1"/>
</dbReference>
<proteinExistence type="predicted"/>
<comment type="caution">
    <text evidence="1">The sequence shown here is derived from an EMBL/GenBank/DDBJ whole genome shotgun (WGS) entry which is preliminary data.</text>
</comment>
<dbReference type="InterPro" id="IPR007344">
    <property type="entry name" value="GrpB/CoaE"/>
</dbReference>
<gene>
    <name evidence="1" type="ORF">SUH3_23990</name>
</gene>
<organism evidence="1 2">
    <name type="scientific">Pseudosulfitobacter pseudonitzschiae</name>
    <dbReference type="NCBI Taxonomy" id="1402135"/>
    <lineage>
        <taxon>Bacteria</taxon>
        <taxon>Pseudomonadati</taxon>
        <taxon>Pseudomonadota</taxon>
        <taxon>Alphaproteobacteria</taxon>
        <taxon>Rhodobacterales</taxon>
        <taxon>Roseobacteraceae</taxon>
        <taxon>Pseudosulfitobacter</taxon>
    </lineage>
</organism>
<dbReference type="Proteomes" id="UP000027746">
    <property type="component" value="Unassembled WGS sequence"/>
</dbReference>
<sequence length="132" mass="14785">MTFEIDHIGSTAVSEIQAKPVLDIALRSTEDAQIAAALVKLGYVDRGIRSGRLFIRSRDDDVRTHNLHLNHPDDLNCIDQITFRNALRSEPKLRTQFAALKQSLVRSLGDRGRGQYGDGETDFVKSVLQKHS</sequence>
<dbReference type="Pfam" id="PF04229">
    <property type="entry name" value="GrpB"/>
    <property type="match status" value="1"/>
</dbReference>